<dbReference type="SUPFAM" id="SSF82199">
    <property type="entry name" value="SET domain"/>
    <property type="match status" value="1"/>
</dbReference>
<dbReference type="PANTHER" id="PTHR45660:SF46">
    <property type="entry name" value="HISTONE-LYSINE N-METHYLTRANSFERASE, H3 LYSINE-9 SPECIFIC SUVH6"/>
    <property type="match status" value="1"/>
</dbReference>
<evidence type="ECO:0000259" key="12">
    <source>
        <dbReference type="PROSITE" id="PS50868"/>
    </source>
</evidence>
<dbReference type="InterPro" id="IPR025794">
    <property type="entry name" value="H3-K9-MeTrfase_plant"/>
</dbReference>
<evidence type="ECO:0000313" key="15">
    <source>
        <dbReference type="Proteomes" id="UP000325577"/>
    </source>
</evidence>
<dbReference type="InterPro" id="IPR001214">
    <property type="entry name" value="SET_dom"/>
</dbReference>
<dbReference type="Gene3D" id="2.170.270.10">
    <property type="entry name" value="SET domain"/>
    <property type="match status" value="1"/>
</dbReference>
<feature type="compositionally biased region" description="Low complexity" evidence="9">
    <location>
        <begin position="212"/>
        <end position="229"/>
    </location>
</feature>
<feature type="compositionally biased region" description="Basic and acidic residues" evidence="9">
    <location>
        <begin position="190"/>
        <end position="199"/>
    </location>
</feature>
<dbReference type="SUPFAM" id="SSF88697">
    <property type="entry name" value="PUA domain-like"/>
    <property type="match status" value="1"/>
</dbReference>
<dbReference type="GO" id="GO:0042054">
    <property type="term" value="F:histone methyltransferase activity"/>
    <property type="evidence" value="ECO:0007669"/>
    <property type="project" value="InterPro"/>
</dbReference>
<dbReference type="SMART" id="SM00317">
    <property type="entry name" value="SET"/>
    <property type="match status" value="1"/>
</dbReference>
<dbReference type="InterPro" id="IPR036987">
    <property type="entry name" value="SRA-YDG_sf"/>
</dbReference>
<dbReference type="Proteomes" id="UP000325577">
    <property type="component" value="Linkage Group LG5"/>
</dbReference>
<dbReference type="InterPro" id="IPR015947">
    <property type="entry name" value="PUA-like_sf"/>
</dbReference>
<evidence type="ECO:0000256" key="1">
    <source>
        <dbReference type="ARBA" id="ARBA00004286"/>
    </source>
</evidence>
<dbReference type="InterPro" id="IPR046341">
    <property type="entry name" value="SET_dom_sf"/>
</dbReference>
<dbReference type="PANTHER" id="PTHR45660">
    <property type="entry name" value="HISTONE-LYSINE N-METHYLTRANSFERASE SETMAR"/>
    <property type="match status" value="1"/>
</dbReference>
<evidence type="ECO:0000256" key="5">
    <source>
        <dbReference type="ARBA" id="ARBA00022691"/>
    </source>
</evidence>
<dbReference type="SMART" id="SM00468">
    <property type="entry name" value="PreSET"/>
    <property type="match status" value="1"/>
</dbReference>
<feature type="domain" description="YDG" evidence="13">
    <location>
        <begin position="340"/>
        <end position="491"/>
    </location>
</feature>
<evidence type="ECO:0000256" key="6">
    <source>
        <dbReference type="ARBA" id="ARBA00022853"/>
    </source>
</evidence>
<evidence type="ECO:0000259" key="11">
    <source>
        <dbReference type="PROSITE" id="PS50867"/>
    </source>
</evidence>
<evidence type="ECO:0000256" key="8">
    <source>
        <dbReference type="PROSITE-ProRule" id="PRU00358"/>
    </source>
</evidence>
<dbReference type="PROSITE" id="PS51575">
    <property type="entry name" value="SAM_MT43_SUVAR39_2"/>
    <property type="match status" value="1"/>
</dbReference>
<evidence type="ECO:0000256" key="9">
    <source>
        <dbReference type="SAM" id="MobiDB-lite"/>
    </source>
</evidence>
<feature type="domain" description="SET" evidence="10">
    <location>
        <begin position="624"/>
        <end position="762"/>
    </location>
</feature>
<keyword evidence="2" id="KW-0158">Chromosome</keyword>
<dbReference type="OrthoDB" id="5792673at2759"/>
<protein>
    <recommendedName>
        <fullName evidence="16">Histone-lysine N-methyltransferase</fullName>
    </recommendedName>
</protein>
<dbReference type="GO" id="GO:0003690">
    <property type="term" value="F:double-stranded DNA binding"/>
    <property type="evidence" value="ECO:0007669"/>
    <property type="project" value="TreeGrafter"/>
</dbReference>
<evidence type="ECO:0000256" key="7">
    <source>
        <dbReference type="ARBA" id="ARBA00023242"/>
    </source>
</evidence>
<keyword evidence="3" id="KW-0489">Methyltransferase</keyword>
<dbReference type="Pfam" id="PF00856">
    <property type="entry name" value="SET"/>
    <property type="match status" value="1"/>
</dbReference>
<keyword evidence="6" id="KW-0156">Chromatin regulator</keyword>
<evidence type="ECO:0000256" key="4">
    <source>
        <dbReference type="ARBA" id="ARBA00022679"/>
    </source>
</evidence>
<evidence type="ECO:0000259" key="10">
    <source>
        <dbReference type="PROSITE" id="PS50280"/>
    </source>
</evidence>
<feature type="domain" description="Post-SET" evidence="12">
    <location>
        <begin position="776"/>
        <end position="792"/>
    </location>
</feature>
<dbReference type="PROSITE" id="PS50280">
    <property type="entry name" value="SET"/>
    <property type="match status" value="1"/>
</dbReference>
<dbReference type="PROSITE" id="PS51015">
    <property type="entry name" value="YDG"/>
    <property type="match status" value="1"/>
</dbReference>
<evidence type="ECO:0000256" key="2">
    <source>
        <dbReference type="ARBA" id="ARBA00022454"/>
    </source>
</evidence>
<dbReference type="GO" id="GO:0032259">
    <property type="term" value="P:methylation"/>
    <property type="evidence" value="ECO:0007669"/>
    <property type="project" value="UniProtKB-KW"/>
</dbReference>
<feature type="domain" description="Pre-SET" evidence="11">
    <location>
        <begin position="561"/>
        <end position="621"/>
    </location>
</feature>
<keyword evidence="4" id="KW-0808">Transferase</keyword>
<evidence type="ECO:0000313" key="14">
    <source>
        <dbReference type="EMBL" id="KAA8522168.1"/>
    </source>
</evidence>
<name>A0A5J4ZWU6_9ASTE</name>
<comment type="subcellular location">
    <subcellularLocation>
        <location evidence="1">Chromosome</location>
    </subcellularLocation>
    <subcellularLocation>
        <location evidence="8">Nucleus</location>
    </subcellularLocation>
</comment>
<feature type="compositionally biased region" description="Basic and acidic residues" evidence="9">
    <location>
        <begin position="243"/>
        <end position="258"/>
    </location>
</feature>
<keyword evidence="5" id="KW-0949">S-adenosyl-L-methionine</keyword>
<dbReference type="Pfam" id="PF05033">
    <property type="entry name" value="Pre-SET"/>
    <property type="match status" value="1"/>
</dbReference>
<keyword evidence="7 8" id="KW-0539">Nucleus</keyword>
<evidence type="ECO:0000256" key="3">
    <source>
        <dbReference type="ARBA" id="ARBA00022603"/>
    </source>
</evidence>
<organism evidence="14 15">
    <name type="scientific">Nyssa sinensis</name>
    <dbReference type="NCBI Taxonomy" id="561372"/>
    <lineage>
        <taxon>Eukaryota</taxon>
        <taxon>Viridiplantae</taxon>
        <taxon>Streptophyta</taxon>
        <taxon>Embryophyta</taxon>
        <taxon>Tracheophyta</taxon>
        <taxon>Spermatophyta</taxon>
        <taxon>Magnoliopsida</taxon>
        <taxon>eudicotyledons</taxon>
        <taxon>Gunneridae</taxon>
        <taxon>Pentapetalae</taxon>
        <taxon>asterids</taxon>
        <taxon>Cornales</taxon>
        <taxon>Nyssaceae</taxon>
        <taxon>Nyssa</taxon>
    </lineage>
</organism>
<dbReference type="GO" id="GO:0005694">
    <property type="term" value="C:chromosome"/>
    <property type="evidence" value="ECO:0007669"/>
    <property type="project" value="UniProtKB-SubCell"/>
</dbReference>
<dbReference type="CDD" id="cd10545">
    <property type="entry name" value="SET_AtSUVH-like"/>
    <property type="match status" value="1"/>
</dbReference>
<keyword evidence="15" id="KW-1185">Reference proteome</keyword>
<dbReference type="SMART" id="SM00466">
    <property type="entry name" value="SRA"/>
    <property type="match status" value="1"/>
</dbReference>
<dbReference type="GO" id="GO:0005634">
    <property type="term" value="C:nucleus"/>
    <property type="evidence" value="ECO:0007669"/>
    <property type="project" value="UniProtKB-SubCell"/>
</dbReference>
<dbReference type="InterPro" id="IPR003105">
    <property type="entry name" value="SRA_YDG"/>
</dbReference>
<evidence type="ECO:0000259" key="13">
    <source>
        <dbReference type="PROSITE" id="PS51015"/>
    </source>
</evidence>
<dbReference type="InterPro" id="IPR007728">
    <property type="entry name" value="Pre-SET_dom"/>
</dbReference>
<proteinExistence type="predicted"/>
<accession>A0A5J4ZWU6</accession>
<dbReference type="PROSITE" id="PS50867">
    <property type="entry name" value="PRE_SET"/>
    <property type="match status" value="1"/>
</dbReference>
<dbReference type="PROSITE" id="PS50868">
    <property type="entry name" value="POST_SET"/>
    <property type="match status" value="1"/>
</dbReference>
<gene>
    <name evidence="14" type="ORF">F0562_012841</name>
</gene>
<dbReference type="Gene3D" id="2.30.280.10">
    <property type="entry name" value="SRA-YDG"/>
    <property type="match status" value="1"/>
</dbReference>
<feature type="region of interest" description="Disordered" evidence="9">
    <location>
        <begin position="189"/>
        <end position="274"/>
    </location>
</feature>
<evidence type="ECO:0008006" key="16">
    <source>
        <dbReference type="Google" id="ProtNLM"/>
    </source>
</evidence>
<feature type="compositionally biased region" description="Basic and acidic residues" evidence="9">
    <location>
        <begin position="32"/>
        <end position="43"/>
    </location>
</feature>
<dbReference type="EMBL" id="CM018048">
    <property type="protein sequence ID" value="KAA8522168.1"/>
    <property type="molecule type" value="Genomic_DNA"/>
</dbReference>
<dbReference type="InterPro" id="IPR003616">
    <property type="entry name" value="Post-SET_dom"/>
</dbReference>
<dbReference type="GO" id="GO:0008270">
    <property type="term" value="F:zinc ion binding"/>
    <property type="evidence" value="ECO:0007669"/>
    <property type="project" value="InterPro"/>
</dbReference>
<reference evidence="14 15" key="1">
    <citation type="submission" date="2019-09" db="EMBL/GenBank/DDBJ databases">
        <title>A chromosome-level genome assembly of the Chinese tupelo Nyssa sinensis.</title>
        <authorList>
            <person name="Yang X."/>
            <person name="Kang M."/>
            <person name="Yang Y."/>
            <person name="Xiong H."/>
            <person name="Wang M."/>
            <person name="Zhang Z."/>
            <person name="Wang Z."/>
            <person name="Wu H."/>
            <person name="Ma T."/>
            <person name="Liu J."/>
            <person name="Xi Z."/>
        </authorList>
    </citation>
    <scope>NUCLEOTIDE SEQUENCE [LARGE SCALE GENOMIC DNA]</scope>
    <source>
        <strain evidence="14">J267</strain>
        <tissue evidence="14">Leaf</tissue>
    </source>
</reference>
<feature type="region of interest" description="Disordered" evidence="9">
    <location>
        <begin position="1"/>
        <end position="43"/>
    </location>
</feature>
<sequence length="792" mass="87553">MMWNTGPLKETVGAGMEGGSLRGTVMDGVEEGPSKDGVEDRPLRETLKAGVEGWPLRKTLKTGLRELEGDVQDGNAQKSHLKGTVPAQKSKIKGIVPHPRNKSQTILKKGNEGDRGLVGNTWKDVVVYSHGRSLKRKASGDPVGLRYEVDSDRVIVQGLMAAPNCPWRQGKGASKNFPDGGLSVSKVKKHEFAGREKSKPVTRTNNYEADYSGAKSMKGKSMSAGKAGALVARDEEDSIDDEEQHKDSPAGQRARDFDVSLPPFGPNSSSHGDARNKVRETLRLFQAICRKLLQGEEAKLRQREARSKQQGNHSKRIDLQAAEIIKVKKREVNTGIQILGAVPGVEVGDEFQYRVELALVGIHRLLQAGIDYMKHGGVIVATSIVASGGYADDLDNADVLIYSGQGGNMKGPRQPEDQKLERGNLALKNSILAKNPVRVIRGFKETKAPDSSDARAKLVATYTYDGLYTVEKYWQEPGPHGKLVFKFELWRIPGQPELAWKELKKSKKFKTREGLCVDDISGGKELFPLCAVNMIDNEKPPPFTYIIKMMYPDWYRAIPPKGCDCSGGCSDSQKCSCAVKNGGEIPYNHNGAIVEVKPLVYECGPSCKCPPSCYNRVTQHGIKIQLEIFKTESRGWGVRSLTSIPSGSFICEYTGELLEDKEAEQRAGNDEYLFDIGQNYYDCSLSDGPHVESSSHEVVEDGGYTIDAAQYGNVGRFINHSCSPNLYAQNVLYDHDDKRMPHIMLFAAENIPPLQELTYHYNYSIDQIRDSKGNIKMKRCYCGSTECTGRMY</sequence>
<dbReference type="AlphaFoldDB" id="A0A5J4ZWU6"/>
<dbReference type="InterPro" id="IPR051357">
    <property type="entry name" value="H3K9_HMTase_SUVAR3-9"/>
</dbReference>
<dbReference type="Pfam" id="PF02182">
    <property type="entry name" value="SAD_SRA"/>
    <property type="match status" value="1"/>
</dbReference>